<gene>
    <name evidence="3" type="ORF">KK137_02840</name>
</gene>
<dbReference type="EC" id="1.1.1.47" evidence="3"/>
<proteinExistence type="inferred from homology"/>
<dbReference type="PRINTS" id="PR00080">
    <property type="entry name" value="SDRFAMILY"/>
</dbReference>
<protein>
    <submittedName>
        <fullName evidence="3">Glucose 1-dehydrogenase</fullName>
        <ecNumber evidence="3">1.1.1.47</ecNumber>
    </submittedName>
</protein>
<keyword evidence="4" id="KW-1185">Reference proteome</keyword>
<dbReference type="EMBL" id="JAHFVK010000001">
    <property type="protein sequence ID" value="MBT2133261.1"/>
    <property type="molecule type" value="Genomic_DNA"/>
</dbReference>
<evidence type="ECO:0000313" key="3">
    <source>
        <dbReference type="EMBL" id="MBT2133261.1"/>
    </source>
</evidence>
<evidence type="ECO:0000313" key="4">
    <source>
        <dbReference type="Proteomes" id="UP000811255"/>
    </source>
</evidence>
<dbReference type="NCBIfam" id="NF005559">
    <property type="entry name" value="PRK07231.1"/>
    <property type="match status" value="1"/>
</dbReference>
<dbReference type="PANTHER" id="PTHR24321">
    <property type="entry name" value="DEHYDROGENASES, SHORT CHAIN"/>
    <property type="match status" value="1"/>
</dbReference>
<dbReference type="InterPro" id="IPR002347">
    <property type="entry name" value="SDR_fam"/>
</dbReference>
<dbReference type="GO" id="GO:0047936">
    <property type="term" value="F:glucose 1-dehydrogenase [NAD(P)+] activity"/>
    <property type="evidence" value="ECO:0007669"/>
    <property type="project" value="UniProtKB-EC"/>
</dbReference>
<dbReference type="Proteomes" id="UP000811255">
    <property type="component" value="Unassembled WGS sequence"/>
</dbReference>
<accession>A0ABS5W1B5</accession>
<dbReference type="InterPro" id="IPR036291">
    <property type="entry name" value="NAD(P)-bd_dom_sf"/>
</dbReference>
<organism evidence="3 4">
    <name type="scientific">Croceibacterium selenioxidans</name>
    <dbReference type="NCBI Taxonomy" id="2838833"/>
    <lineage>
        <taxon>Bacteria</taxon>
        <taxon>Pseudomonadati</taxon>
        <taxon>Pseudomonadota</taxon>
        <taxon>Alphaproteobacteria</taxon>
        <taxon>Sphingomonadales</taxon>
        <taxon>Erythrobacteraceae</taxon>
        <taxon>Croceibacterium</taxon>
    </lineage>
</organism>
<evidence type="ECO:0000256" key="1">
    <source>
        <dbReference type="ARBA" id="ARBA00006484"/>
    </source>
</evidence>
<sequence length="248" mass="25207">MAEDFSGKVAIVTGGASGIGAAIVRDLAERGAKVVVADYNLAGAEEVATEVGSGAKAFKVDTSDAGAVETMVTFAVQAFGRLDLAVNNAGIGGQSAPIGDTELSDWHRVIDVNLHGVFYGLRYEIPAMLKTGGGAIVNMASILGAVGWRGSAGYVAAKHAVAGLTKTAALEYATQGIRVNAVGPAFIATPLIENSMDDAARAALVGLHPMGRLGTSEEVAALTNFLLSDAASFLTGAYYPVDGGYLAQ</sequence>
<dbReference type="RefSeq" id="WP_214534530.1">
    <property type="nucleotide sequence ID" value="NZ_JAHFVK010000001.1"/>
</dbReference>
<comment type="similarity">
    <text evidence="1">Belongs to the short-chain dehydrogenases/reductases (SDR) family.</text>
</comment>
<dbReference type="Pfam" id="PF13561">
    <property type="entry name" value="adh_short_C2"/>
    <property type="match status" value="1"/>
</dbReference>
<reference evidence="3 4" key="1">
    <citation type="submission" date="2021-05" db="EMBL/GenBank/DDBJ databases">
        <title>Croceibacterium sp. LX-88 genome sequence.</title>
        <authorList>
            <person name="Luo X."/>
        </authorList>
    </citation>
    <scope>NUCLEOTIDE SEQUENCE [LARGE SCALE GENOMIC DNA]</scope>
    <source>
        <strain evidence="3 4">LX-88</strain>
    </source>
</reference>
<dbReference type="SUPFAM" id="SSF51735">
    <property type="entry name" value="NAD(P)-binding Rossmann-fold domains"/>
    <property type="match status" value="1"/>
</dbReference>
<comment type="caution">
    <text evidence="3">The sequence shown here is derived from an EMBL/GenBank/DDBJ whole genome shotgun (WGS) entry which is preliminary data.</text>
</comment>
<evidence type="ECO:0000256" key="2">
    <source>
        <dbReference type="ARBA" id="ARBA00023002"/>
    </source>
</evidence>
<dbReference type="Gene3D" id="3.40.50.720">
    <property type="entry name" value="NAD(P)-binding Rossmann-like Domain"/>
    <property type="match status" value="1"/>
</dbReference>
<dbReference type="PANTHER" id="PTHR24321:SF8">
    <property type="entry name" value="ESTRADIOL 17-BETA-DEHYDROGENASE 8-RELATED"/>
    <property type="match status" value="1"/>
</dbReference>
<keyword evidence="2 3" id="KW-0560">Oxidoreductase</keyword>
<dbReference type="PRINTS" id="PR00081">
    <property type="entry name" value="GDHRDH"/>
</dbReference>
<dbReference type="InterPro" id="IPR020904">
    <property type="entry name" value="Sc_DH/Rdtase_CS"/>
</dbReference>
<name>A0ABS5W1B5_9SPHN</name>
<dbReference type="PROSITE" id="PS00061">
    <property type="entry name" value="ADH_SHORT"/>
    <property type="match status" value="1"/>
</dbReference>